<feature type="domain" description="Transposon Tn7 transposition protein TnsD C-terminal" evidence="2">
    <location>
        <begin position="181"/>
        <end position="292"/>
    </location>
</feature>
<dbReference type="AlphaFoldDB" id="A0A4R6QZS8"/>
<evidence type="ECO:0000313" key="4">
    <source>
        <dbReference type="Proteomes" id="UP000294593"/>
    </source>
</evidence>
<evidence type="ECO:0000259" key="2">
    <source>
        <dbReference type="Pfam" id="PF15978"/>
    </source>
</evidence>
<reference evidence="3 4" key="1">
    <citation type="submission" date="2019-03" db="EMBL/GenBank/DDBJ databases">
        <title>Genomic Encyclopedia of Type Strains, Phase IV (KMG-IV): sequencing the most valuable type-strain genomes for metagenomic binning, comparative biology and taxonomic classification.</title>
        <authorList>
            <person name="Goeker M."/>
        </authorList>
    </citation>
    <scope>NUCLEOTIDE SEQUENCE [LARGE SCALE GENOMIC DNA]</scope>
    <source>
        <strain evidence="3 4">DSM 11901</strain>
    </source>
</reference>
<dbReference type="Proteomes" id="UP000294593">
    <property type="component" value="Unassembled WGS sequence"/>
</dbReference>
<dbReference type="Pfam" id="PF06527">
    <property type="entry name" value="TniQ"/>
    <property type="match status" value="1"/>
</dbReference>
<dbReference type="EMBL" id="SNXW01000022">
    <property type="protein sequence ID" value="TDP78637.1"/>
    <property type="molecule type" value="Genomic_DNA"/>
</dbReference>
<name>A0A4R6QZS8_9BURK</name>
<dbReference type="InterPro" id="IPR032750">
    <property type="entry name" value="TnsD_C"/>
</dbReference>
<evidence type="ECO:0000259" key="1">
    <source>
        <dbReference type="Pfam" id="PF06527"/>
    </source>
</evidence>
<evidence type="ECO:0000313" key="3">
    <source>
        <dbReference type="EMBL" id="TDP78637.1"/>
    </source>
</evidence>
<proteinExistence type="predicted"/>
<comment type="caution">
    <text evidence="3">The sequence shown here is derived from an EMBL/GenBank/DDBJ whole genome shotgun (WGS) entry which is preliminary data.</text>
</comment>
<feature type="domain" description="TniQ" evidence="1">
    <location>
        <begin position="28"/>
        <end position="137"/>
    </location>
</feature>
<protein>
    <submittedName>
        <fullName evidence="3">TniQ protein</fullName>
    </submittedName>
</protein>
<sequence length="469" mass="51976">MWNGNTSALQTSRQLFGAPYSGLLHDFPSQLNQLAERTASVLGPSREIALRHTLLGYFLPWVAPDLSEMIISAVTTGSAPHLKMQLGITASRVGGLHPLKGCLECFDEDEQQFGRAYWHVSHQCPSTMVCVRHRTALYVVRHHNTPVHRRGWILPRSGLAKDWSAVEIGNSTQLAILTRLAQFSAHAIQSAPASFTPDRLASTYQLALEAKGALTRGGSLRSPQLDALVEATYDGLHGLRGFTAFQAIAGPASNAAASLSRRRPRKGHPFKHLLLITMLFESWEEFQSQYVDAEAATERRSKIEPTEGVPHLPADRDLFLRLMKEQGLSATAAAQLVGITTTTGITWAKAHGLTVSSRPKSLNAKLLKQVRALLVRGIDKQEITKKTGISETSLNRLIVSEPEVAQAWRSARLQKTRDLHRANFLSLLQTHKGVPIRVLRKIPGNGYAWLYRNDRPWLEQALPFVEPRC</sequence>
<accession>A0A4R6QZS8</accession>
<dbReference type="InterPro" id="IPR009492">
    <property type="entry name" value="TniQ"/>
</dbReference>
<keyword evidence="4" id="KW-1185">Reference proteome</keyword>
<dbReference type="Pfam" id="PF15978">
    <property type="entry name" value="TnsD"/>
    <property type="match status" value="2"/>
</dbReference>
<gene>
    <name evidence="3" type="ORF">EV672_1224</name>
</gene>
<feature type="domain" description="Transposon Tn7 transposition protein TnsD C-terminal" evidence="2">
    <location>
        <begin position="326"/>
        <end position="463"/>
    </location>
</feature>
<organism evidence="3 4">
    <name type="scientific">Aquabacterium commune</name>
    <dbReference type="NCBI Taxonomy" id="70586"/>
    <lineage>
        <taxon>Bacteria</taxon>
        <taxon>Pseudomonadati</taxon>
        <taxon>Pseudomonadota</taxon>
        <taxon>Betaproteobacteria</taxon>
        <taxon>Burkholderiales</taxon>
        <taxon>Aquabacterium</taxon>
    </lineage>
</organism>